<gene>
    <name evidence="1" type="ORF">AT728_26435</name>
</gene>
<dbReference type="STRING" id="1765722.AT728_26435"/>
<dbReference type="Gene3D" id="3.80.10.10">
    <property type="entry name" value="Ribonuclease Inhibitor"/>
    <property type="match status" value="1"/>
</dbReference>
<dbReference type="Proteomes" id="UP000054804">
    <property type="component" value="Unassembled WGS sequence"/>
</dbReference>
<evidence type="ECO:0000313" key="2">
    <source>
        <dbReference type="Proteomes" id="UP000054804"/>
    </source>
</evidence>
<comment type="caution">
    <text evidence="1">The sequence shown here is derived from an EMBL/GenBank/DDBJ whole genome shotgun (WGS) entry which is preliminary data.</text>
</comment>
<sequence>MQSLHLLLNSDTCDVPGLKQLTSLHTLSVGNALNEGDLTKWLPVDAPLQLLSLNSGAIGTCGLRGLAHWSTLSRLHLGKGKSELTMRDFEELAAHPALDNLLLHRPILSEFKDAPELPGIETLHLWTLHGTEDLSNLPRVFPNARHVAIAPSVDHCVADDHYAALFPNAQIEVLHGYWNRPPAHPKS</sequence>
<keyword evidence="2" id="KW-1185">Reference proteome</keyword>
<dbReference type="AlphaFoldDB" id="A0A0W7WYC4"/>
<accession>A0A0W7WYC4</accession>
<dbReference type="EMBL" id="LOCL01000044">
    <property type="protein sequence ID" value="KUF15580.1"/>
    <property type="molecule type" value="Genomic_DNA"/>
</dbReference>
<organism evidence="1 2">
    <name type="scientific">Streptomyces silvensis</name>
    <dbReference type="NCBI Taxonomy" id="1765722"/>
    <lineage>
        <taxon>Bacteria</taxon>
        <taxon>Bacillati</taxon>
        <taxon>Actinomycetota</taxon>
        <taxon>Actinomycetes</taxon>
        <taxon>Kitasatosporales</taxon>
        <taxon>Streptomycetaceae</taxon>
        <taxon>Streptomyces</taxon>
    </lineage>
</organism>
<reference evidence="1 2" key="1">
    <citation type="submission" date="2015-12" db="EMBL/GenBank/DDBJ databases">
        <title>Draft genome sequence of Streptomyces silvensis ATCC 53525, a producer of novel hormone antagonists.</title>
        <authorList>
            <person name="Johnston C.W."/>
            <person name="Li Y."/>
            <person name="Magarvey N.A."/>
        </authorList>
    </citation>
    <scope>NUCLEOTIDE SEQUENCE [LARGE SCALE GENOMIC DNA]</scope>
    <source>
        <strain evidence="1 2">ATCC 53525</strain>
    </source>
</reference>
<dbReference type="SUPFAM" id="SSF52058">
    <property type="entry name" value="L domain-like"/>
    <property type="match status" value="1"/>
</dbReference>
<dbReference type="InterPro" id="IPR032675">
    <property type="entry name" value="LRR_dom_sf"/>
</dbReference>
<evidence type="ECO:0000313" key="1">
    <source>
        <dbReference type="EMBL" id="KUF15580.1"/>
    </source>
</evidence>
<name>A0A0W7WYC4_9ACTN</name>
<proteinExistence type="predicted"/>
<evidence type="ECO:0008006" key="3">
    <source>
        <dbReference type="Google" id="ProtNLM"/>
    </source>
</evidence>
<protein>
    <recommendedName>
        <fullName evidence="3">Leucine-rich repeat domain-containing protein</fullName>
    </recommendedName>
</protein>